<dbReference type="InterPro" id="IPR014001">
    <property type="entry name" value="Helicase_ATP-bd"/>
</dbReference>
<sequence length="599" mass="67971">MDDVAEKIELIDIQLAKAISKRGELNRLIARLKQEKDELQSNYNLKKSLDIDDNWTKTNFPWSKELQNNLEKTFHLKSFRSQQICAINATLSNKDVLLLMPTGGGKTLCYQLPALIGKGMTLVISPLLALMEDQLIKLKKLGINSISMSSGTPKEIKNQGFQYLSKGVGNPIKFMYVTPEWLAKSKKFMSGLQKLHEAKKLDRIAIDEVHCCSQWGHDFRPDYKYLGLLKGMFSDVPIIGLTATATTSVLLDIQNMLDIPGCAIIRAPFDRPNLKFKVVAKPDKSEECLSLLEKLLTKKYKDECGIIYTATIKDCEEVTKGLMARGLKVKHYHAELPDERRTKTHNSWLKDDVRVIVATVAFGMGIDKADVRFVVHYSVPKSMETLYQESGRAGRDGKNAECVVMFKLSDYLKNSGYARSKTEIKNALSVLEYCLDKRNCRHYLIGLHFEESKIKSCNTMCDNCDNKSTLETYDIKEACSDVYQILEHAAIAENNLTANKLIDLWMKPKIKIKKPNISKEEAEYLVGHLILKGCLREEKSYTPYSVNCYLRKSHSTSQIEVVLNASASLDNYLKRKRKVIEIDDSEDETNSKSKSKKSK</sequence>
<protein>
    <recommendedName>
        <fullName evidence="11">ATP-dependent DNA helicase</fullName>
        <ecNumber evidence="11">5.6.2.4</ecNumber>
    </recommendedName>
</protein>
<reference evidence="16 17" key="1">
    <citation type="submission" date="2025-05" db="UniProtKB">
        <authorList>
            <consortium name="RefSeq"/>
        </authorList>
    </citation>
    <scope>IDENTIFICATION</scope>
    <source>
        <tissue evidence="16 17">Whole Larva</tissue>
    </source>
</reference>
<evidence type="ECO:0000256" key="12">
    <source>
        <dbReference type="SAM" id="Coils"/>
    </source>
</evidence>
<keyword evidence="6 11" id="KW-0067">ATP-binding</keyword>
<dbReference type="CDD" id="cd18794">
    <property type="entry name" value="SF2_C_RecQ"/>
    <property type="match status" value="1"/>
</dbReference>
<evidence type="ECO:0000256" key="6">
    <source>
        <dbReference type="ARBA" id="ARBA00022840"/>
    </source>
</evidence>
<evidence type="ECO:0000256" key="3">
    <source>
        <dbReference type="ARBA" id="ARBA00022741"/>
    </source>
</evidence>
<dbReference type="Pfam" id="PF16124">
    <property type="entry name" value="RecQ_Zn_bind"/>
    <property type="match status" value="1"/>
</dbReference>
<name>A0ABM1MB02_NICVS</name>
<dbReference type="GeneID" id="108559116"/>
<dbReference type="InterPro" id="IPR027417">
    <property type="entry name" value="P-loop_NTPase"/>
</dbReference>
<dbReference type="InterPro" id="IPR036388">
    <property type="entry name" value="WH-like_DNA-bd_sf"/>
</dbReference>
<evidence type="ECO:0000256" key="2">
    <source>
        <dbReference type="ARBA" id="ARBA00022723"/>
    </source>
</evidence>
<dbReference type="SMART" id="SM00490">
    <property type="entry name" value="HELICc"/>
    <property type="match status" value="1"/>
</dbReference>
<dbReference type="RefSeq" id="XP_017771751.1">
    <property type="nucleotide sequence ID" value="XM_017916262.1"/>
</dbReference>
<dbReference type="GO" id="GO:0004386">
    <property type="term" value="F:helicase activity"/>
    <property type="evidence" value="ECO:0007669"/>
    <property type="project" value="UniProtKB-KW"/>
</dbReference>
<dbReference type="Pfam" id="PF00271">
    <property type="entry name" value="Helicase_C"/>
    <property type="match status" value="1"/>
</dbReference>
<dbReference type="PROSITE" id="PS51194">
    <property type="entry name" value="HELICASE_CTER"/>
    <property type="match status" value="1"/>
</dbReference>
<evidence type="ECO:0000256" key="4">
    <source>
        <dbReference type="ARBA" id="ARBA00022801"/>
    </source>
</evidence>
<keyword evidence="15" id="KW-1185">Reference proteome</keyword>
<dbReference type="SMART" id="SM00487">
    <property type="entry name" value="DEXDc"/>
    <property type="match status" value="1"/>
</dbReference>
<dbReference type="NCBIfam" id="TIGR00614">
    <property type="entry name" value="recQ_fam"/>
    <property type="match status" value="1"/>
</dbReference>
<evidence type="ECO:0000313" key="15">
    <source>
        <dbReference type="Proteomes" id="UP000695000"/>
    </source>
</evidence>
<evidence type="ECO:0000256" key="11">
    <source>
        <dbReference type="RuleBase" id="RU364117"/>
    </source>
</evidence>
<dbReference type="InterPro" id="IPR011545">
    <property type="entry name" value="DEAD/DEAH_box_helicase_dom"/>
</dbReference>
<dbReference type="InterPro" id="IPR001650">
    <property type="entry name" value="Helicase_C-like"/>
</dbReference>
<comment type="subcellular location">
    <subcellularLocation>
        <location evidence="11">Nucleus</location>
    </subcellularLocation>
</comment>
<keyword evidence="3 11" id="KW-0547">Nucleotide-binding</keyword>
<evidence type="ECO:0000259" key="13">
    <source>
        <dbReference type="PROSITE" id="PS51192"/>
    </source>
</evidence>
<dbReference type="EC" id="5.6.2.4" evidence="11"/>
<keyword evidence="5 11" id="KW-0347">Helicase</keyword>
<feature type="domain" description="Helicase ATP-binding" evidence="13">
    <location>
        <begin position="87"/>
        <end position="263"/>
    </location>
</feature>
<keyword evidence="12" id="KW-0175">Coiled coil</keyword>
<dbReference type="InterPro" id="IPR032284">
    <property type="entry name" value="RecQ_Zn-bd"/>
</dbReference>
<comment type="catalytic activity">
    <reaction evidence="10 11">
        <text>ATP + H2O = ADP + phosphate + H(+)</text>
        <dbReference type="Rhea" id="RHEA:13065"/>
        <dbReference type="ChEBI" id="CHEBI:15377"/>
        <dbReference type="ChEBI" id="CHEBI:15378"/>
        <dbReference type="ChEBI" id="CHEBI:30616"/>
        <dbReference type="ChEBI" id="CHEBI:43474"/>
        <dbReference type="ChEBI" id="CHEBI:456216"/>
    </reaction>
</comment>
<dbReference type="Gene3D" id="1.10.10.10">
    <property type="entry name" value="Winged helix-like DNA-binding domain superfamily/Winged helix DNA-binding domain"/>
    <property type="match status" value="1"/>
</dbReference>
<proteinExistence type="inferred from homology"/>
<dbReference type="Pfam" id="PF00270">
    <property type="entry name" value="DEAD"/>
    <property type="match status" value="1"/>
</dbReference>
<dbReference type="Gene3D" id="3.40.50.300">
    <property type="entry name" value="P-loop containing nucleotide triphosphate hydrolases"/>
    <property type="match status" value="2"/>
</dbReference>
<feature type="domain" description="Helicase C-terminal" evidence="14">
    <location>
        <begin position="291"/>
        <end position="436"/>
    </location>
</feature>
<dbReference type="RefSeq" id="XP_017771752.1">
    <property type="nucleotide sequence ID" value="XM_017916263.1"/>
</dbReference>
<evidence type="ECO:0000256" key="10">
    <source>
        <dbReference type="ARBA" id="ARBA00049360"/>
    </source>
</evidence>
<evidence type="ECO:0000256" key="5">
    <source>
        <dbReference type="ARBA" id="ARBA00022806"/>
    </source>
</evidence>
<evidence type="ECO:0000313" key="16">
    <source>
        <dbReference type="RefSeq" id="XP_017771751.1"/>
    </source>
</evidence>
<dbReference type="PANTHER" id="PTHR13710:SF105">
    <property type="entry name" value="ATP-DEPENDENT DNA HELICASE Q1"/>
    <property type="match status" value="1"/>
</dbReference>
<evidence type="ECO:0000256" key="9">
    <source>
        <dbReference type="ARBA" id="ARBA00034617"/>
    </source>
</evidence>
<keyword evidence="4 11" id="KW-0378">Hydrolase</keyword>
<gene>
    <name evidence="16 17" type="primary">LOC108559116</name>
</gene>
<dbReference type="InterPro" id="IPR004589">
    <property type="entry name" value="DNA_helicase_ATP-dep_RecQ"/>
</dbReference>
<evidence type="ECO:0000256" key="7">
    <source>
        <dbReference type="ARBA" id="ARBA00023125"/>
    </source>
</evidence>
<dbReference type="Proteomes" id="UP000695000">
    <property type="component" value="Unplaced"/>
</dbReference>
<dbReference type="SUPFAM" id="SSF52540">
    <property type="entry name" value="P-loop containing nucleoside triphosphate hydrolases"/>
    <property type="match status" value="1"/>
</dbReference>
<keyword evidence="7" id="KW-0238">DNA-binding</keyword>
<evidence type="ECO:0000256" key="1">
    <source>
        <dbReference type="ARBA" id="ARBA00005446"/>
    </source>
</evidence>
<evidence type="ECO:0000313" key="17">
    <source>
        <dbReference type="RefSeq" id="XP_017771752.1"/>
    </source>
</evidence>
<comment type="similarity">
    <text evidence="1 11">Belongs to the helicase family. RecQ subfamily.</text>
</comment>
<comment type="catalytic activity">
    <reaction evidence="9 11">
        <text>Couples ATP hydrolysis with the unwinding of duplex DNA by translocating in the 3'-5' direction.</text>
        <dbReference type="EC" id="5.6.2.4"/>
    </reaction>
</comment>
<keyword evidence="11" id="KW-0539">Nucleus</keyword>
<keyword evidence="8" id="KW-0413">Isomerase</keyword>
<keyword evidence="2" id="KW-0479">Metal-binding</keyword>
<evidence type="ECO:0000259" key="14">
    <source>
        <dbReference type="PROSITE" id="PS51194"/>
    </source>
</evidence>
<feature type="coiled-coil region" evidence="12">
    <location>
        <begin position="15"/>
        <end position="49"/>
    </location>
</feature>
<evidence type="ECO:0000256" key="8">
    <source>
        <dbReference type="ARBA" id="ARBA00023235"/>
    </source>
</evidence>
<dbReference type="PANTHER" id="PTHR13710">
    <property type="entry name" value="DNA HELICASE RECQ FAMILY MEMBER"/>
    <property type="match status" value="1"/>
</dbReference>
<accession>A0ABM1MB02</accession>
<dbReference type="PROSITE" id="PS51192">
    <property type="entry name" value="HELICASE_ATP_BIND_1"/>
    <property type="match status" value="1"/>
</dbReference>
<organism evidence="15 17">
    <name type="scientific">Nicrophorus vespilloides</name>
    <name type="common">Boreal carrion beetle</name>
    <dbReference type="NCBI Taxonomy" id="110193"/>
    <lineage>
        <taxon>Eukaryota</taxon>
        <taxon>Metazoa</taxon>
        <taxon>Ecdysozoa</taxon>
        <taxon>Arthropoda</taxon>
        <taxon>Hexapoda</taxon>
        <taxon>Insecta</taxon>
        <taxon>Pterygota</taxon>
        <taxon>Neoptera</taxon>
        <taxon>Endopterygota</taxon>
        <taxon>Coleoptera</taxon>
        <taxon>Polyphaga</taxon>
        <taxon>Staphyliniformia</taxon>
        <taxon>Silphidae</taxon>
        <taxon>Nicrophorinae</taxon>
        <taxon>Nicrophorus</taxon>
    </lineage>
</organism>